<keyword evidence="2" id="KW-0472">Membrane</keyword>
<feature type="compositionally biased region" description="Gly residues" evidence="1">
    <location>
        <begin position="527"/>
        <end position="543"/>
    </location>
</feature>
<feature type="region of interest" description="Disordered" evidence="1">
    <location>
        <begin position="253"/>
        <end position="272"/>
    </location>
</feature>
<accession>A0A402CR71</accession>
<proteinExistence type="predicted"/>
<keyword evidence="4" id="KW-1185">Reference proteome</keyword>
<feature type="compositionally biased region" description="Basic and acidic residues" evidence="1">
    <location>
        <begin position="307"/>
        <end position="327"/>
    </location>
</feature>
<protein>
    <submittedName>
        <fullName evidence="3">Uncharacterized protein</fullName>
    </submittedName>
</protein>
<dbReference type="Proteomes" id="UP000287394">
    <property type="component" value="Chromosome"/>
</dbReference>
<feature type="compositionally biased region" description="Polar residues" evidence="1">
    <location>
        <begin position="402"/>
        <end position="415"/>
    </location>
</feature>
<feature type="region of interest" description="Disordered" evidence="1">
    <location>
        <begin position="283"/>
        <end position="619"/>
    </location>
</feature>
<reference evidence="3 4" key="1">
    <citation type="journal article" date="2019" name="Int. J. Syst. Evol. Microbiol.">
        <title>Capsulimonas corticalis gen. nov., sp. nov., an aerobic capsulated bacterium, of a novel bacterial order, Capsulimonadales ord. nov., of the class Armatimonadia of the phylum Armatimonadetes.</title>
        <authorList>
            <person name="Li J."/>
            <person name="Kudo C."/>
            <person name="Tonouchi A."/>
        </authorList>
    </citation>
    <scope>NUCLEOTIDE SEQUENCE [LARGE SCALE GENOMIC DNA]</scope>
    <source>
        <strain evidence="3 4">AX-7</strain>
    </source>
</reference>
<feature type="transmembrane region" description="Helical" evidence="2">
    <location>
        <begin position="158"/>
        <end position="175"/>
    </location>
</feature>
<dbReference type="EMBL" id="AP025739">
    <property type="protein sequence ID" value="BDI34512.1"/>
    <property type="molecule type" value="Genomic_DNA"/>
</dbReference>
<organism evidence="3 4">
    <name type="scientific">Capsulimonas corticalis</name>
    <dbReference type="NCBI Taxonomy" id="2219043"/>
    <lineage>
        <taxon>Bacteria</taxon>
        <taxon>Bacillati</taxon>
        <taxon>Armatimonadota</taxon>
        <taxon>Armatimonadia</taxon>
        <taxon>Capsulimonadales</taxon>
        <taxon>Capsulimonadaceae</taxon>
        <taxon>Capsulimonas</taxon>
    </lineage>
</organism>
<feature type="compositionally biased region" description="Polar residues" evidence="1">
    <location>
        <begin position="594"/>
        <end position="604"/>
    </location>
</feature>
<dbReference type="KEGG" id="ccot:CCAX7_65630"/>
<keyword evidence="2" id="KW-0812">Transmembrane</keyword>
<dbReference type="AlphaFoldDB" id="A0A402CR71"/>
<feature type="compositionally biased region" description="Basic and acidic residues" evidence="1">
    <location>
        <begin position="357"/>
        <end position="369"/>
    </location>
</feature>
<evidence type="ECO:0000256" key="1">
    <source>
        <dbReference type="SAM" id="MobiDB-lite"/>
    </source>
</evidence>
<feature type="compositionally biased region" description="Gly residues" evidence="1">
    <location>
        <begin position="552"/>
        <end position="569"/>
    </location>
</feature>
<gene>
    <name evidence="3" type="ORF">CCAX7_65630</name>
</gene>
<feature type="transmembrane region" description="Helical" evidence="2">
    <location>
        <begin position="30"/>
        <end position="51"/>
    </location>
</feature>
<feature type="compositionally biased region" description="Low complexity" evidence="1">
    <location>
        <begin position="570"/>
        <end position="582"/>
    </location>
</feature>
<sequence length="681" mass="72335">MATLQQPQIQSGAISSTLRQVKGRLRRERWIRQASLGALVGVGLSLMIVALDKFDLVPDWLMLEWFIPFAILVGVGVATITAFSQPISTMEAARMAEVRLGLKERFSSALEFERFGRQEIDADQAMLLRLQQQDALAHARGLRASDAAPFRLPWQTKALIAASLVLIAVILLPRFPGMTPPGLIAEREVVQKEGEKLEKRARLIEKQAEMQHLEGTRHVAQQMRKLGQVMARGHLDKQKALKRYSKLTQEMSDLQRKLQGPQASANGGGKSLSEAGRQLAEALSNPGAAGQNPQNPGDKQAGASSADKGKPGAKDGKAGNKSGDKNASKNFNVPGAQNGQSAEAAAAQAAKSLQTPEMKKAAEGLKQGDSKSLSEQLRQLAKRTESGQMSPQDREAAANDMQKLSNALQGTPLTETQKHAQAAADALREGNQQKAASEMRQAADSAEKEGQKQKDANAMQHAQNALRKSQGEMARSSSASEVDNSQSSDQAGDSSDSESDSSGDPNGQMGGNSSAQQQAMDRMASGQGYGKGKGQGKQPGQGQGQSSEPGYENGGGSGSANKAGQGGKKQAGQGQQSSSQKAAKFEGEGRKFQSLDQSKLQRNTRIYLGKPGAGKEGIGRLGPLVKAAPGAGNSPGAQSKVPYYNYVAPAKQSAEKAMDNEDIPPAYKGDVRKYFDSLQGQ</sequence>
<evidence type="ECO:0000256" key="2">
    <source>
        <dbReference type="SAM" id="Phobius"/>
    </source>
</evidence>
<feature type="transmembrane region" description="Helical" evidence="2">
    <location>
        <begin position="63"/>
        <end position="84"/>
    </location>
</feature>
<keyword evidence="2" id="KW-1133">Transmembrane helix</keyword>
<evidence type="ECO:0000313" key="3">
    <source>
        <dbReference type="EMBL" id="BDI34512.1"/>
    </source>
</evidence>
<feature type="compositionally biased region" description="Basic and acidic residues" evidence="1">
    <location>
        <begin position="583"/>
        <end position="593"/>
    </location>
</feature>
<feature type="compositionally biased region" description="Basic and acidic residues" evidence="1">
    <location>
        <begin position="445"/>
        <end position="455"/>
    </location>
</feature>
<feature type="compositionally biased region" description="Low complexity" evidence="1">
    <location>
        <begin position="483"/>
        <end position="494"/>
    </location>
</feature>
<name>A0A402CR71_9BACT</name>
<evidence type="ECO:0000313" key="4">
    <source>
        <dbReference type="Proteomes" id="UP000287394"/>
    </source>
</evidence>
<dbReference type="RefSeq" id="WP_119319868.1">
    <property type="nucleotide sequence ID" value="NZ_AP025739.1"/>
</dbReference>
<feature type="compositionally biased region" description="Low complexity" evidence="1">
    <location>
        <begin position="336"/>
        <end position="350"/>
    </location>
</feature>